<reference evidence="1 2" key="1">
    <citation type="submission" date="2021-03" db="EMBL/GenBank/DDBJ databases">
        <title>Actinomadura violae sp. nov., isolated from lichen in Thailand.</title>
        <authorList>
            <person name="Kanchanasin P."/>
            <person name="Saeng-In P."/>
            <person name="Phongsopitanun W."/>
            <person name="Yuki M."/>
            <person name="Kudo T."/>
            <person name="Ohkuma M."/>
            <person name="Tanasupawat S."/>
        </authorList>
    </citation>
    <scope>NUCLEOTIDE SEQUENCE [LARGE SCALE GENOMIC DNA]</scope>
    <source>
        <strain evidence="1 2">LCR2-06</strain>
    </source>
</reference>
<dbReference type="Proteomes" id="UP000680206">
    <property type="component" value="Unassembled WGS sequence"/>
</dbReference>
<dbReference type="RefSeq" id="WP_208252628.1">
    <property type="nucleotide sequence ID" value="NZ_JAGEPF010000052.1"/>
</dbReference>
<keyword evidence="2" id="KW-1185">Reference proteome</keyword>
<evidence type="ECO:0000313" key="2">
    <source>
        <dbReference type="Proteomes" id="UP000680206"/>
    </source>
</evidence>
<accession>A0ABS3SC36</accession>
<sequence>MSDGVRLEADELLHARGLLALADEVGETFVGGSYHSDLMTWRDLDIYLKAPEVDVAEYFAFGGRVAQRVGARKASFRDNRDGADTGLPPGLYLGLKQGDPRQGAWKFDLWAVDAATFEHIRSGAEAFVARLTPESRTAIIEIKAAYWADPRYRDTVTSAMIYEAVLAAGVSTPEQFEHWLD</sequence>
<proteinExistence type="predicted"/>
<protein>
    <submittedName>
        <fullName evidence="1">Uncharacterized protein</fullName>
    </submittedName>
</protein>
<organism evidence="1 2">
    <name type="scientific">Actinomadura violacea</name>
    <dbReference type="NCBI Taxonomy" id="2819934"/>
    <lineage>
        <taxon>Bacteria</taxon>
        <taxon>Bacillati</taxon>
        <taxon>Actinomycetota</taxon>
        <taxon>Actinomycetes</taxon>
        <taxon>Streptosporangiales</taxon>
        <taxon>Thermomonosporaceae</taxon>
        <taxon>Actinomadura</taxon>
    </lineage>
</organism>
<evidence type="ECO:0000313" key="1">
    <source>
        <dbReference type="EMBL" id="MBO2465774.1"/>
    </source>
</evidence>
<gene>
    <name evidence="1" type="ORF">J4709_50280</name>
</gene>
<dbReference type="EMBL" id="JAGEPF010000052">
    <property type="protein sequence ID" value="MBO2465774.1"/>
    <property type="molecule type" value="Genomic_DNA"/>
</dbReference>
<comment type="caution">
    <text evidence="1">The sequence shown here is derived from an EMBL/GenBank/DDBJ whole genome shotgun (WGS) entry which is preliminary data.</text>
</comment>
<name>A0ABS3SC36_9ACTN</name>